<sequence length="1428" mass="160169">MYKSRWGGQQGAMAWLRDVYVTKWWDQHFPEATGASEEDRAWFFKNSGMGKLLWAYLNNPIRALKTEDGQVQGSSSKKRVMTRAVAHDAYRREHPEEYNEAVEEWVKDNDSQPNLNDRNKLSYGVFSKLSNQDKKLFKDKAIAAVKESRKLARITDPKEREKFMLRFWASLREFLTDVSEMAGIEMCALVVHEMEDGRTWVTRELSAGINAFSSSPALAKSMDALKAFLEERGGPTDIPVALPQVYPDFGKDGHPCLPNFQGWSLRQLRKLLRDYIKALFKFQGGIGRMIWKEIKAALYYWLDPQRLPKVEGLVWDDPEAIFMGKHIQGPTDIPVALPQVYPDFGKDGHPCLPNFQGWSLRQLRKLLRDYIKALFKFQGGIGRIIWKEIKAALYYWLDPQRLPKVEGLVWDDPEYLCKEMVLVWLEFFLACLTGIIPPEKCFQFLCIPAGSAPIHPSESQETSQELVEREGKMVYVLKFGNKINKCHRVGGMSYDQRAIDYARFVAFGSDHINAASAPPIQWLDLPSFGPNIILSVFFGEELEQLTSWVLLLPEVAQARARTVIDVANAYQAHIPAVHPIGIWLHKSELPLVFPRTPNDASRDTVSFWLPLDYFKPAGAAAVAGTMYYFEVCQAEMHDSDLILHKPSSTLYGGITGVVCIMRALVQIYLNCLAIRGDFHPPKEVPPNYDVSRFNVQEHDRITGWIDKWVALIENHTKILSRTSSERKAGLRASTVHASSKDSDGDSSSGSDTEDSKWHACTDAVPPSSPGLPSTSAPAPIPSTVLVRLSKVAKGKRPERARKFTDFHENSEDSVGLSKVAKGKRPERSRKSTNPNESTEDSGNSDVDFEVLDVTSQDEKSSEEEDLSLFNDRFLDDDIFPAGDPIGLRERYDFNPEVKFQFVIGVEPFDGSIIEHLQPPKKDEPLFGGFPELQPYKALRITRPETVIRHLIAVGTQAHRAKHRWQVYNQANPRFMPEMQDVTNAEASVFPSEVRPLIRLMYNRMLSWLRVRAMAPCVFAHWQTMAYILREALSLFATAERFINDDKFLDPEFTAEDLINQVRSAKLQVVELSYISSELRDWYDLARRATKKLEGSWMPQAIPPLGGIVQMMDGIVWWTEQTYELGAAHIEDRPQIWKAISDSPFEPVKKGVNYLFGCATEAELPDEFYDALEAARKQDPSTVVMVEVAIPATTIGTAPSSHGRFSDPTAVIESSTEAPIASTSNSGHNADGDREMDVGPPEPSTSAPPASSEPKRKRPIPKGPSEHSTSPGIDEQSQIVGSAPATEANPLPIEKSSTKSANVPTETRAAEKVRTGDKISKEGAEESIGTPTSSQRHDPTSSSSMTKRKSKDKAEVKAKDPSPSPCPTVPKTRLSRKRKPHPETETEIEATQGKRTSVRLQVKSGGAMVNEDAKQGGNTRRSSARINRK</sequence>
<organism evidence="2 3">
    <name type="scientific">Rhizoctonia solani</name>
    <dbReference type="NCBI Taxonomy" id="456999"/>
    <lineage>
        <taxon>Eukaryota</taxon>
        <taxon>Fungi</taxon>
        <taxon>Dikarya</taxon>
        <taxon>Basidiomycota</taxon>
        <taxon>Agaricomycotina</taxon>
        <taxon>Agaricomycetes</taxon>
        <taxon>Cantharellales</taxon>
        <taxon>Ceratobasidiaceae</taxon>
        <taxon>Rhizoctonia</taxon>
    </lineage>
</organism>
<evidence type="ECO:0000313" key="3">
    <source>
        <dbReference type="Proteomes" id="UP000663841"/>
    </source>
</evidence>
<feature type="compositionally biased region" description="Basic and acidic residues" evidence="1">
    <location>
        <begin position="1307"/>
        <end position="1323"/>
    </location>
</feature>
<accession>A0A8H3BPG6</accession>
<comment type="caution">
    <text evidence="2">The sequence shown here is derived from an EMBL/GenBank/DDBJ whole genome shotgun (WGS) entry which is preliminary data.</text>
</comment>
<dbReference type="Proteomes" id="UP000663841">
    <property type="component" value="Unassembled WGS sequence"/>
</dbReference>
<feature type="compositionally biased region" description="Polar residues" evidence="1">
    <location>
        <begin position="1212"/>
        <end position="1227"/>
    </location>
</feature>
<reference evidence="2" key="1">
    <citation type="submission" date="2021-01" db="EMBL/GenBank/DDBJ databases">
        <authorList>
            <person name="Kaushik A."/>
        </authorList>
    </citation>
    <scope>NUCLEOTIDE SEQUENCE</scope>
    <source>
        <strain evidence="2">AG3-T5</strain>
    </source>
</reference>
<name>A0A8H3BPG6_9AGAM</name>
<evidence type="ECO:0000256" key="1">
    <source>
        <dbReference type="SAM" id="MobiDB-lite"/>
    </source>
</evidence>
<evidence type="ECO:0000313" key="2">
    <source>
        <dbReference type="EMBL" id="CAE6462998.1"/>
    </source>
</evidence>
<feature type="compositionally biased region" description="Polar residues" evidence="1">
    <location>
        <begin position="831"/>
        <end position="844"/>
    </location>
</feature>
<feature type="compositionally biased region" description="Polar residues" evidence="1">
    <location>
        <begin position="1265"/>
        <end position="1279"/>
    </location>
</feature>
<feature type="compositionally biased region" description="Low complexity" evidence="1">
    <location>
        <begin position="772"/>
        <end position="783"/>
    </location>
</feature>
<proteinExistence type="predicted"/>
<feature type="region of interest" description="Disordered" evidence="1">
    <location>
        <begin position="722"/>
        <end position="865"/>
    </location>
</feature>
<protein>
    <submittedName>
        <fullName evidence="2">Uncharacterized protein</fullName>
    </submittedName>
</protein>
<feature type="compositionally biased region" description="Basic and acidic residues" evidence="1">
    <location>
        <begin position="795"/>
        <end position="810"/>
    </location>
</feature>
<feature type="region of interest" description="Disordered" evidence="1">
    <location>
        <begin position="1212"/>
        <end position="1428"/>
    </location>
</feature>
<gene>
    <name evidence="2" type="ORF">RDB_LOCUS156752</name>
</gene>
<dbReference type="EMBL" id="CAJMWW010000291">
    <property type="protein sequence ID" value="CAE6462998.1"/>
    <property type="molecule type" value="Genomic_DNA"/>
</dbReference>